<protein>
    <submittedName>
        <fullName evidence="2">Uncharacterized protein</fullName>
    </submittedName>
</protein>
<feature type="non-terminal residue" evidence="2">
    <location>
        <position position="129"/>
    </location>
</feature>
<dbReference type="EMBL" id="JABWDY010010406">
    <property type="protein sequence ID" value="KAF5200693.1"/>
    <property type="molecule type" value="Genomic_DNA"/>
</dbReference>
<gene>
    <name evidence="2" type="ORF">FRX31_009720</name>
</gene>
<name>A0A7J6WUH2_THATH</name>
<keyword evidence="1" id="KW-0472">Membrane</keyword>
<organism evidence="2 3">
    <name type="scientific">Thalictrum thalictroides</name>
    <name type="common">Rue-anemone</name>
    <name type="synonym">Anemone thalictroides</name>
    <dbReference type="NCBI Taxonomy" id="46969"/>
    <lineage>
        <taxon>Eukaryota</taxon>
        <taxon>Viridiplantae</taxon>
        <taxon>Streptophyta</taxon>
        <taxon>Embryophyta</taxon>
        <taxon>Tracheophyta</taxon>
        <taxon>Spermatophyta</taxon>
        <taxon>Magnoliopsida</taxon>
        <taxon>Ranunculales</taxon>
        <taxon>Ranunculaceae</taxon>
        <taxon>Thalictroideae</taxon>
        <taxon>Thalictrum</taxon>
    </lineage>
</organism>
<reference evidence="2 3" key="1">
    <citation type="submission" date="2020-06" db="EMBL/GenBank/DDBJ databases">
        <title>Transcriptomic and genomic resources for Thalictrum thalictroides and T. hernandezii: Facilitating candidate gene discovery in an emerging model plant lineage.</title>
        <authorList>
            <person name="Arias T."/>
            <person name="Riano-Pachon D.M."/>
            <person name="Di Stilio V.S."/>
        </authorList>
    </citation>
    <scope>NUCLEOTIDE SEQUENCE [LARGE SCALE GENOMIC DNA]</scope>
    <source>
        <strain evidence="3">cv. WT478/WT964</strain>
        <tissue evidence="2">Leaves</tissue>
    </source>
</reference>
<accession>A0A7J6WUH2</accession>
<dbReference type="AlphaFoldDB" id="A0A7J6WUH2"/>
<keyword evidence="1" id="KW-1133">Transmembrane helix</keyword>
<sequence length="129" mass="14826">GRNPNSAGIIFAFNTIISSFVWMVYFHDYDFGNLCDDLEIQFCSKTESTTDHKVALDQMKVGLRSPLFVTLCDYCNMQYLLAISGSWCPKGVMKPKLVFFFFRTQGHKDCRCSFVRRKTEDAKLLSLPL</sequence>
<proteinExistence type="predicted"/>
<keyword evidence="1" id="KW-0812">Transmembrane</keyword>
<keyword evidence="3" id="KW-1185">Reference proteome</keyword>
<dbReference type="Proteomes" id="UP000554482">
    <property type="component" value="Unassembled WGS sequence"/>
</dbReference>
<feature type="transmembrane region" description="Helical" evidence="1">
    <location>
        <begin position="6"/>
        <end position="26"/>
    </location>
</feature>
<evidence type="ECO:0000256" key="1">
    <source>
        <dbReference type="SAM" id="Phobius"/>
    </source>
</evidence>
<comment type="caution">
    <text evidence="2">The sequence shown here is derived from an EMBL/GenBank/DDBJ whole genome shotgun (WGS) entry which is preliminary data.</text>
</comment>
<evidence type="ECO:0000313" key="2">
    <source>
        <dbReference type="EMBL" id="KAF5200693.1"/>
    </source>
</evidence>
<evidence type="ECO:0000313" key="3">
    <source>
        <dbReference type="Proteomes" id="UP000554482"/>
    </source>
</evidence>